<protein>
    <submittedName>
        <fullName evidence="2">Uncharacterized protein</fullName>
    </submittedName>
</protein>
<keyword evidence="3" id="KW-1185">Reference proteome</keyword>
<sequence>MLKAPHADPHFVATKPGSFGLLIFSSISLVSGITIPRIVARRTAKPHQDVL</sequence>
<name>A0AAJ0CFS6_9HYPO</name>
<keyword evidence="1" id="KW-0812">Transmembrane</keyword>
<dbReference type="EMBL" id="JASWJB010000278">
    <property type="protein sequence ID" value="KAK2592250.1"/>
    <property type="molecule type" value="Genomic_DNA"/>
</dbReference>
<dbReference type="Proteomes" id="UP001251528">
    <property type="component" value="Unassembled WGS sequence"/>
</dbReference>
<reference evidence="2" key="1">
    <citation type="submission" date="2023-06" db="EMBL/GenBank/DDBJ databases">
        <title>Conoideocrella luteorostrata (Hypocreales: Clavicipitaceae), a potential biocontrol fungus for elongate hemlock scale in United States Christmas tree production areas.</title>
        <authorList>
            <person name="Barrett H."/>
            <person name="Lovett B."/>
            <person name="Macias A.M."/>
            <person name="Stajich J.E."/>
            <person name="Kasson M.T."/>
        </authorList>
    </citation>
    <scope>NUCLEOTIDE SEQUENCE</scope>
    <source>
        <strain evidence="2">ARSEF 14590</strain>
    </source>
</reference>
<keyword evidence="1" id="KW-0472">Membrane</keyword>
<proteinExistence type="predicted"/>
<evidence type="ECO:0000313" key="2">
    <source>
        <dbReference type="EMBL" id="KAK2592250.1"/>
    </source>
</evidence>
<comment type="caution">
    <text evidence="2">The sequence shown here is derived from an EMBL/GenBank/DDBJ whole genome shotgun (WGS) entry which is preliminary data.</text>
</comment>
<feature type="transmembrane region" description="Helical" evidence="1">
    <location>
        <begin position="20"/>
        <end position="39"/>
    </location>
</feature>
<evidence type="ECO:0000256" key="1">
    <source>
        <dbReference type="SAM" id="Phobius"/>
    </source>
</evidence>
<feature type="non-terminal residue" evidence="2">
    <location>
        <position position="51"/>
    </location>
</feature>
<evidence type="ECO:0000313" key="3">
    <source>
        <dbReference type="Proteomes" id="UP001251528"/>
    </source>
</evidence>
<keyword evidence="1" id="KW-1133">Transmembrane helix</keyword>
<gene>
    <name evidence="2" type="ORF">QQS21_010066</name>
</gene>
<accession>A0AAJ0CFS6</accession>
<dbReference type="AlphaFoldDB" id="A0AAJ0CFS6"/>
<organism evidence="2 3">
    <name type="scientific">Conoideocrella luteorostrata</name>
    <dbReference type="NCBI Taxonomy" id="1105319"/>
    <lineage>
        <taxon>Eukaryota</taxon>
        <taxon>Fungi</taxon>
        <taxon>Dikarya</taxon>
        <taxon>Ascomycota</taxon>
        <taxon>Pezizomycotina</taxon>
        <taxon>Sordariomycetes</taxon>
        <taxon>Hypocreomycetidae</taxon>
        <taxon>Hypocreales</taxon>
        <taxon>Clavicipitaceae</taxon>
        <taxon>Conoideocrella</taxon>
    </lineage>
</organism>